<dbReference type="PANTHER" id="PTHR11070">
    <property type="entry name" value="UVRD / RECB / PCRA DNA HELICASE FAMILY MEMBER"/>
    <property type="match status" value="1"/>
</dbReference>
<dbReference type="InterPro" id="IPR014016">
    <property type="entry name" value="UvrD-like_ATP-bd"/>
</dbReference>
<dbReference type="EC" id="5.6.2.4" evidence="8"/>
<dbReference type="InterPro" id="IPR000212">
    <property type="entry name" value="DNA_helicase_UvrD/REP"/>
</dbReference>
<keyword evidence="6" id="KW-0413">Isomerase</keyword>
<feature type="domain" description="UvrD-like helicase ATP-binding" evidence="11">
    <location>
        <begin position="36"/>
        <end position="319"/>
    </location>
</feature>
<dbReference type="Pfam" id="PF13361">
    <property type="entry name" value="UvrD_C"/>
    <property type="match status" value="1"/>
</dbReference>
<dbReference type="EMBL" id="MN577570">
    <property type="protein sequence ID" value="QGT49717.1"/>
    <property type="molecule type" value="Genomic_DNA"/>
</dbReference>
<evidence type="ECO:0000256" key="8">
    <source>
        <dbReference type="ARBA" id="ARBA00034808"/>
    </source>
</evidence>
<evidence type="ECO:0000313" key="13">
    <source>
        <dbReference type="EMBL" id="QGT49717.1"/>
    </source>
</evidence>
<dbReference type="CDD" id="cd17932">
    <property type="entry name" value="DEXQc_UvrD"/>
    <property type="match status" value="1"/>
</dbReference>
<dbReference type="Pfam" id="PF00580">
    <property type="entry name" value="UvrD-helicase"/>
    <property type="match status" value="1"/>
</dbReference>
<reference evidence="13" key="1">
    <citation type="journal article" date="2020" name="J. ISSAAS">
        <title>Lactobacilli and other gastrointestinal microbiota of Peromyscus leucopus, reservoir host for agents of Lyme disease and other zoonoses in North America.</title>
        <authorList>
            <person name="Milovic A."/>
            <person name="Bassam K."/>
            <person name="Shao H."/>
            <person name="Chatzistamou I."/>
            <person name="Tufts D.M."/>
            <person name="Diuk-Wasser M."/>
            <person name="Barbour A.G."/>
        </authorList>
    </citation>
    <scope>NUCLEOTIDE SEQUENCE</scope>
    <source>
        <strain evidence="13">LL20</strain>
    </source>
</reference>
<dbReference type="PROSITE" id="PS51198">
    <property type="entry name" value="UVRD_HELICASE_ATP_BIND"/>
    <property type="match status" value="1"/>
</dbReference>
<dbReference type="Gene3D" id="1.10.10.160">
    <property type="match status" value="1"/>
</dbReference>
<dbReference type="GO" id="GO:0005524">
    <property type="term" value="F:ATP binding"/>
    <property type="evidence" value="ECO:0007669"/>
    <property type="project" value="UniProtKB-UniRule"/>
</dbReference>
<evidence type="ECO:0000256" key="3">
    <source>
        <dbReference type="ARBA" id="ARBA00022801"/>
    </source>
</evidence>
<proteinExistence type="inferred from homology"/>
<evidence type="ECO:0000256" key="2">
    <source>
        <dbReference type="ARBA" id="ARBA00022741"/>
    </source>
</evidence>
<dbReference type="GO" id="GO:0043138">
    <property type="term" value="F:3'-5' DNA helicase activity"/>
    <property type="evidence" value="ECO:0007669"/>
    <property type="project" value="UniProtKB-EC"/>
</dbReference>
<dbReference type="SUPFAM" id="SSF52540">
    <property type="entry name" value="P-loop containing nucleoside triphosphate hydrolases"/>
    <property type="match status" value="1"/>
</dbReference>
<evidence type="ECO:0000256" key="1">
    <source>
        <dbReference type="ARBA" id="ARBA00009922"/>
    </source>
</evidence>
<name>A0A650EJ35_9BACT</name>
<organism evidence="13">
    <name type="scientific">uncultured Candidatus Melainabacteria bacterium</name>
    <dbReference type="NCBI Taxonomy" id="2682970"/>
    <lineage>
        <taxon>Bacteria</taxon>
        <taxon>Bacillati</taxon>
        <taxon>Candidatus Melainabacteria</taxon>
        <taxon>environmental samples</taxon>
    </lineage>
</organism>
<evidence type="ECO:0000256" key="4">
    <source>
        <dbReference type="ARBA" id="ARBA00022806"/>
    </source>
</evidence>
<evidence type="ECO:0000259" key="11">
    <source>
        <dbReference type="PROSITE" id="PS51198"/>
    </source>
</evidence>
<dbReference type="PANTHER" id="PTHR11070:SF3">
    <property type="entry name" value="DNA 3'-5' HELICASE"/>
    <property type="match status" value="1"/>
</dbReference>
<feature type="domain" description="UvrD-like helicase C-terminal" evidence="12">
    <location>
        <begin position="320"/>
        <end position="581"/>
    </location>
</feature>
<keyword evidence="2 10" id="KW-0547">Nucleotide-binding</keyword>
<keyword evidence="5 10" id="KW-0067">ATP-binding</keyword>
<feature type="binding site" evidence="10">
    <location>
        <begin position="57"/>
        <end position="64"/>
    </location>
    <ligand>
        <name>ATP</name>
        <dbReference type="ChEBI" id="CHEBI:30616"/>
    </ligand>
</feature>
<evidence type="ECO:0000256" key="10">
    <source>
        <dbReference type="PROSITE-ProRule" id="PRU00560"/>
    </source>
</evidence>
<keyword evidence="3 10" id="KW-0378">Hydrolase</keyword>
<dbReference type="PROSITE" id="PS51217">
    <property type="entry name" value="UVRD_HELICASE_CTER"/>
    <property type="match status" value="1"/>
</dbReference>
<comment type="similarity">
    <text evidence="1">Belongs to the helicase family. UvrD subfamily.</text>
</comment>
<evidence type="ECO:0000259" key="12">
    <source>
        <dbReference type="PROSITE" id="PS51217"/>
    </source>
</evidence>
<evidence type="ECO:0000256" key="7">
    <source>
        <dbReference type="ARBA" id="ARBA00034617"/>
    </source>
</evidence>
<dbReference type="Gene3D" id="1.10.486.10">
    <property type="entry name" value="PCRA, domain 4"/>
    <property type="match status" value="1"/>
</dbReference>
<dbReference type="CDD" id="cd18807">
    <property type="entry name" value="SF1_C_UvrD"/>
    <property type="match status" value="1"/>
</dbReference>
<comment type="catalytic activity">
    <reaction evidence="9">
        <text>ATP + H2O = ADP + phosphate + H(+)</text>
        <dbReference type="Rhea" id="RHEA:13065"/>
        <dbReference type="ChEBI" id="CHEBI:15377"/>
        <dbReference type="ChEBI" id="CHEBI:15378"/>
        <dbReference type="ChEBI" id="CHEBI:30616"/>
        <dbReference type="ChEBI" id="CHEBI:43474"/>
        <dbReference type="ChEBI" id="CHEBI:456216"/>
        <dbReference type="EC" id="5.6.2.4"/>
    </reaction>
</comment>
<dbReference type="GO" id="GO:0016887">
    <property type="term" value="F:ATP hydrolysis activity"/>
    <property type="evidence" value="ECO:0007669"/>
    <property type="project" value="RHEA"/>
</dbReference>
<dbReference type="GO" id="GO:0000725">
    <property type="term" value="P:recombinational repair"/>
    <property type="evidence" value="ECO:0007669"/>
    <property type="project" value="TreeGrafter"/>
</dbReference>
<accession>A0A650EJ35</accession>
<dbReference type="AlphaFoldDB" id="A0A650EJ35"/>
<dbReference type="InterPro" id="IPR014017">
    <property type="entry name" value="DNA_helicase_UvrD-like_C"/>
</dbReference>
<keyword evidence="4 10" id="KW-0347">Helicase</keyword>
<evidence type="ECO:0000256" key="6">
    <source>
        <dbReference type="ARBA" id="ARBA00023235"/>
    </source>
</evidence>
<dbReference type="InterPro" id="IPR027417">
    <property type="entry name" value="P-loop_NTPase"/>
</dbReference>
<dbReference type="GO" id="GO:0003677">
    <property type="term" value="F:DNA binding"/>
    <property type="evidence" value="ECO:0007669"/>
    <property type="project" value="InterPro"/>
</dbReference>
<comment type="catalytic activity">
    <reaction evidence="7">
        <text>Couples ATP hydrolysis with the unwinding of duplex DNA by translocating in the 3'-5' direction.</text>
        <dbReference type="EC" id="5.6.2.4"/>
    </reaction>
</comment>
<sequence length="667" mass="76292">MTKEIITTNETKPARKKYVLKKRETTRSNYKVNYETDLNQAQLEAVISKEGPILVIAGAGSGKTKTLTYRVARLIEDGIKPENILLLTFTKKAASEMLSRATIVLDDRCEKVAGGTFHSFANIILRRYSKLLKLKNNFTILDKTDCEDIINHITGQIYPKKEKRFPKKSTILEIYSKSVNKETPTKTIIEDEFPQFTHCEEKIIEIHKAYVGYKRENSVLDYDDLLLYVKLLLENNEGLRKTLSNQYQYIMVDEYQDTNTLQADVIKLLASEHNNIMAVGDDAQSIYSFRGANFRNILDFPKLFENTKIIKLEQNYRSTQNILKLTNTIISKAKEKYAKTLFSEIKSPVVPALICAKDTQMEADFICQRILELLDEDISLSDICVLARNARMSYSLEIELSKRAIPYQKFGGPKFMETAHIKDIVAHLRVIINPDDIISLTRILLLLKGIGASTVNSVIPIIKGQLNPNIKLLPSKKADSIIPMLKTLDKLSHLTTSKKPSDIVEEIIAYYRPILKDKYDDFAKREKDLDHFQYLAGQYSNLEDFISDMALEPPDSSVEGMYKRNSDDEALTISTIHSAKGLEWDSVFIIGAVDGRFPSAYSFNSEEEMDEELRLMYVAATRAKNNLYITYPVDMYDYSMNMVLSKPSRFLNGIDDEILEMWDITEE</sequence>
<dbReference type="Gene3D" id="3.40.50.300">
    <property type="entry name" value="P-loop containing nucleotide triphosphate hydrolases"/>
    <property type="match status" value="2"/>
</dbReference>
<evidence type="ECO:0000256" key="9">
    <source>
        <dbReference type="ARBA" id="ARBA00048988"/>
    </source>
</evidence>
<evidence type="ECO:0000256" key="5">
    <source>
        <dbReference type="ARBA" id="ARBA00022840"/>
    </source>
</evidence>
<protein>
    <recommendedName>
        <fullName evidence="8">DNA 3'-5' helicase</fullName>
        <ecNumber evidence="8">5.6.2.4</ecNumber>
    </recommendedName>
</protein>
<dbReference type="InterPro" id="IPR013986">
    <property type="entry name" value="DExx_box_DNA_helicase_dom_sf"/>
</dbReference>
<dbReference type="GO" id="GO:0005829">
    <property type="term" value="C:cytosol"/>
    <property type="evidence" value="ECO:0007669"/>
    <property type="project" value="TreeGrafter"/>
</dbReference>
<gene>
    <name evidence="13" type="primary">uvrd</name>
    <name evidence="13" type="ORF">Melaina855_1040</name>
</gene>